<evidence type="ECO:0000313" key="6">
    <source>
        <dbReference type="EMBL" id="SEO96276.1"/>
    </source>
</evidence>
<dbReference type="GO" id="GO:0005525">
    <property type="term" value="F:GTP binding"/>
    <property type="evidence" value="ECO:0007669"/>
    <property type="project" value="UniProtKB-UniRule"/>
</dbReference>
<feature type="binding site" evidence="3">
    <location>
        <begin position="88"/>
        <end position="91"/>
    </location>
    <ligand>
        <name>GTP</name>
        <dbReference type="ChEBI" id="CHEBI:37565"/>
    </ligand>
</feature>
<comment type="cofactor">
    <cofactor evidence="3">
        <name>Zn(2+)</name>
        <dbReference type="ChEBI" id="CHEBI:29105"/>
    </cofactor>
    <text evidence="3">Binds 1 zinc ion per subunit.</text>
</comment>
<comment type="function">
    <text evidence="3">One of several proteins that assist in the late maturation steps of the functional core of the 30S ribosomal subunit. Helps release RbfA from mature subunits. May play a role in the assembly of ribosomal proteins into the subunit. Circularly permuted GTPase that catalyzes slow GTP hydrolysis, GTPase activity is stimulated by the 30S ribosomal subunit.</text>
</comment>
<protein>
    <recommendedName>
        <fullName evidence="3">Small ribosomal subunit biogenesis GTPase RsgA</fullName>
        <ecNumber evidence="3">3.6.1.-</ecNumber>
    </recommendedName>
</protein>
<keyword evidence="3" id="KW-0694">RNA-binding</keyword>
<gene>
    <name evidence="3" type="primary">rsgA</name>
    <name evidence="6" type="ORF">SAMN05216333_12919</name>
</gene>
<dbReference type="NCBIfam" id="TIGR00157">
    <property type="entry name" value="ribosome small subunit-dependent GTPase A"/>
    <property type="match status" value="1"/>
</dbReference>
<dbReference type="Proteomes" id="UP000198814">
    <property type="component" value="Unassembled WGS sequence"/>
</dbReference>
<comment type="subcellular location">
    <subcellularLocation>
        <location evidence="3">Cytoplasm</location>
    </subcellularLocation>
</comment>
<dbReference type="InterPro" id="IPR030378">
    <property type="entry name" value="G_CP_dom"/>
</dbReference>
<keyword evidence="3" id="KW-0479">Metal-binding</keyword>
<dbReference type="PROSITE" id="PS50936">
    <property type="entry name" value="ENGC_GTPASE"/>
    <property type="match status" value="1"/>
</dbReference>
<feature type="domain" description="CP-type G" evidence="5">
    <location>
        <begin position="43"/>
        <end position="196"/>
    </location>
</feature>
<dbReference type="PROSITE" id="PS51721">
    <property type="entry name" value="G_CP"/>
    <property type="match status" value="1"/>
</dbReference>
<keyword evidence="3" id="KW-0690">Ribosome biogenesis</keyword>
<feature type="domain" description="EngC GTPase" evidence="4">
    <location>
        <begin position="49"/>
        <end position="194"/>
    </location>
</feature>
<feature type="binding site" evidence="3">
    <location>
        <position position="225"/>
    </location>
    <ligand>
        <name>Zn(2+)</name>
        <dbReference type="ChEBI" id="CHEBI:29105"/>
    </ligand>
</feature>
<organism evidence="6 7">
    <name type="scientific">Nitrosomonas oligotropha</name>
    <dbReference type="NCBI Taxonomy" id="42354"/>
    <lineage>
        <taxon>Bacteria</taxon>
        <taxon>Pseudomonadati</taxon>
        <taxon>Pseudomonadota</taxon>
        <taxon>Betaproteobacteria</taxon>
        <taxon>Nitrosomonadales</taxon>
        <taxon>Nitrosomonadaceae</taxon>
        <taxon>Nitrosomonas</taxon>
    </lineage>
</organism>
<dbReference type="GO" id="GO:0005737">
    <property type="term" value="C:cytoplasm"/>
    <property type="evidence" value="ECO:0007669"/>
    <property type="project" value="UniProtKB-SubCell"/>
</dbReference>
<dbReference type="GO" id="GO:0019843">
    <property type="term" value="F:rRNA binding"/>
    <property type="evidence" value="ECO:0007669"/>
    <property type="project" value="UniProtKB-KW"/>
</dbReference>
<feature type="binding site" evidence="3">
    <location>
        <position position="233"/>
    </location>
    <ligand>
        <name>Zn(2+)</name>
        <dbReference type="ChEBI" id="CHEBI:29105"/>
    </ligand>
</feature>
<keyword evidence="2 3" id="KW-0342">GTP-binding</keyword>
<evidence type="ECO:0000313" key="7">
    <source>
        <dbReference type="Proteomes" id="UP000198814"/>
    </source>
</evidence>
<dbReference type="PANTHER" id="PTHR32120">
    <property type="entry name" value="SMALL RIBOSOMAL SUBUNIT BIOGENESIS GTPASE RSGA"/>
    <property type="match status" value="1"/>
</dbReference>
<dbReference type="STRING" id="42354.SAMN05216333_12919"/>
<dbReference type="GO" id="GO:0042274">
    <property type="term" value="P:ribosomal small subunit biogenesis"/>
    <property type="evidence" value="ECO:0007669"/>
    <property type="project" value="UniProtKB-UniRule"/>
</dbReference>
<reference evidence="7" key="1">
    <citation type="submission" date="2016-10" db="EMBL/GenBank/DDBJ databases">
        <authorList>
            <person name="Varghese N."/>
            <person name="Submissions S."/>
        </authorList>
    </citation>
    <scope>NUCLEOTIDE SEQUENCE [LARGE SCALE GENOMIC DNA]</scope>
    <source>
        <strain evidence="7">Nm76</strain>
    </source>
</reference>
<dbReference type="EMBL" id="FODO01000029">
    <property type="protein sequence ID" value="SEO96276.1"/>
    <property type="molecule type" value="Genomic_DNA"/>
</dbReference>
<accession>A0A1H8TZQ2</accession>
<dbReference type="HAMAP" id="MF_01820">
    <property type="entry name" value="GTPase_RsgA"/>
    <property type="match status" value="1"/>
</dbReference>
<dbReference type="Pfam" id="PF03193">
    <property type="entry name" value="RsgA_GTPase"/>
    <property type="match status" value="1"/>
</dbReference>
<dbReference type="AlphaFoldDB" id="A0A1H8TZQ2"/>
<feature type="binding site" evidence="3">
    <location>
        <position position="220"/>
    </location>
    <ligand>
        <name>Zn(2+)</name>
        <dbReference type="ChEBI" id="CHEBI:29105"/>
    </ligand>
</feature>
<evidence type="ECO:0000259" key="4">
    <source>
        <dbReference type="PROSITE" id="PS50936"/>
    </source>
</evidence>
<feature type="binding site" evidence="3">
    <location>
        <begin position="138"/>
        <end position="146"/>
    </location>
    <ligand>
        <name>GTP</name>
        <dbReference type="ChEBI" id="CHEBI:37565"/>
    </ligand>
</feature>
<dbReference type="InterPro" id="IPR027417">
    <property type="entry name" value="P-loop_NTPase"/>
</dbReference>
<dbReference type="OrthoDB" id="9809485at2"/>
<evidence type="ECO:0000259" key="5">
    <source>
        <dbReference type="PROSITE" id="PS51721"/>
    </source>
</evidence>
<dbReference type="InterPro" id="IPR010914">
    <property type="entry name" value="RsgA_GTPase_dom"/>
</dbReference>
<dbReference type="Gene3D" id="3.40.50.300">
    <property type="entry name" value="P-loop containing nucleotide triphosphate hydrolases"/>
    <property type="match status" value="1"/>
</dbReference>
<keyword evidence="3" id="KW-0862">Zinc</keyword>
<name>A0A1H8TZQ2_9PROT</name>
<proteinExistence type="inferred from homology"/>
<dbReference type="EC" id="3.6.1.-" evidence="3"/>
<dbReference type="CDD" id="cd01854">
    <property type="entry name" value="YjeQ_EngC"/>
    <property type="match status" value="1"/>
</dbReference>
<keyword evidence="1 3" id="KW-0547">Nucleotide-binding</keyword>
<dbReference type="Gene3D" id="1.10.40.50">
    <property type="entry name" value="Probable gtpase engc, domain 3"/>
    <property type="match status" value="1"/>
</dbReference>
<dbReference type="InterPro" id="IPR004881">
    <property type="entry name" value="Ribosome_biogen_GTPase_RsgA"/>
</dbReference>
<evidence type="ECO:0000256" key="2">
    <source>
        <dbReference type="ARBA" id="ARBA00023134"/>
    </source>
</evidence>
<evidence type="ECO:0000256" key="1">
    <source>
        <dbReference type="ARBA" id="ARBA00022741"/>
    </source>
</evidence>
<keyword evidence="7" id="KW-1185">Reference proteome</keyword>
<sequence length="265" mass="29028">MRGKKGGIACGDLVEYQLTTVGQGVIETVQQRTSLLYRSDAFKEKIIAANVTQIIIVVAATPSFSEELINRCLVAAESENIKVLIVLNKADLIEPTQTAMEALSLYQNLGYAVLQLSATQDISALRPYLSGHLSVLAGQSGMGKSTLLNALIPEARRATAEISLALDSGTHTTTHSHLYHLDGDSAIIDSPGFQEFGLNHIKAENLAWGFMEFHPYIGRCKFNDCHHTREPGCAVLLAVQQGKIHPKRLAFYQKLLRHDEFSANI</sequence>
<comment type="similarity">
    <text evidence="3">Belongs to the TRAFAC class YlqF/YawG GTPase family. RsgA subfamily.</text>
</comment>
<comment type="subunit">
    <text evidence="3">Monomer. Associates with 30S ribosomal subunit, binds 16S rRNA.</text>
</comment>
<dbReference type="GO" id="GO:0046872">
    <property type="term" value="F:metal ion binding"/>
    <property type="evidence" value="ECO:0007669"/>
    <property type="project" value="UniProtKB-KW"/>
</dbReference>
<dbReference type="PANTHER" id="PTHR32120:SF11">
    <property type="entry name" value="SMALL RIBOSOMAL SUBUNIT BIOGENESIS GTPASE RSGA 1, MITOCHONDRIAL-RELATED"/>
    <property type="match status" value="1"/>
</dbReference>
<keyword evidence="3" id="KW-0963">Cytoplasm</keyword>
<dbReference type="SUPFAM" id="SSF52540">
    <property type="entry name" value="P-loop containing nucleoside triphosphate hydrolases"/>
    <property type="match status" value="1"/>
</dbReference>
<dbReference type="GO" id="GO:0003924">
    <property type="term" value="F:GTPase activity"/>
    <property type="evidence" value="ECO:0007669"/>
    <property type="project" value="UniProtKB-UniRule"/>
</dbReference>
<keyword evidence="3" id="KW-0378">Hydrolase</keyword>
<feature type="binding site" evidence="3">
    <location>
        <position position="227"/>
    </location>
    <ligand>
        <name>Zn(2+)</name>
        <dbReference type="ChEBI" id="CHEBI:29105"/>
    </ligand>
</feature>
<keyword evidence="3" id="KW-0699">rRNA-binding</keyword>
<evidence type="ECO:0000256" key="3">
    <source>
        <dbReference type="HAMAP-Rule" id="MF_01820"/>
    </source>
</evidence>